<evidence type="ECO:0000313" key="22">
    <source>
        <dbReference type="Proteomes" id="UP000824469"/>
    </source>
</evidence>
<keyword evidence="7" id="KW-0732">Signal</keyword>
<dbReference type="PROSITE" id="PS00107">
    <property type="entry name" value="PROTEIN_KINASE_ATP"/>
    <property type="match status" value="1"/>
</dbReference>
<dbReference type="Pfam" id="PF07714">
    <property type="entry name" value="PK_Tyr_Ser-Thr"/>
    <property type="match status" value="1"/>
</dbReference>
<protein>
    <recommendedName>
        <fullName evidence="2">non-specific serine/threonine protein kinase</fullName>
        <ecNumber evidence="2">2.7.11.1</ecNumber>
    </recommendedName>
</protein>
<keyword evidence="22" id="KW-1185">Reference proteome</keyword>
<evidence type="ECO:0000256" key="2">
    <source>
        <dbReference type="ARBA" id="ARBA00012513"/>
    </source>
</evidence>
<evidence type="ECO:0000256" key="11">
    <source>
        <dbReference type="ARBA" id="ARBA00022989"/>
    </source>
</evidence>
<keyword evidence="3" id="KW-0723">Serine/threonine-protein kinase</keyword>
<keyword evidence="6 19" id="KW-0812">Transmembrane</keyword>
<evidence type="ECO:0000256" key="10">
    <source>
        <dbReference type="ARBA" id="ARBA00022840"/>
    </source>
</evidence>
<keyword evidence="9" id="KW-0418">Kinase</keyword>
<dbReference type="InterPro" id="IPR000719">
    <property type="entry name" value="Prot_kinase_dom"/>
</dbReference>
<keyword evidence="8 18" id="KW-0547">Nucleotide-binding</keyword>
<evidence type="ECO:0000256" key="18">
    <source>
        <dbReference type="PROSITE-ProRule" id="PRU10141"/>
    </source>
</evidence>
<dbReference type="Proteomes" id="UP000824469">
    <property type="component" value="Unassembled WGS sequence"/>
</dbReference>
<evidence type="ECO:0000256" key="4">
    <source>
        <dbReference type="ARBA" id="ARBA00022536"/>
    </source>
</evidence>
<dbReference type="PROSITE" id="PS50011">
    <property type="entry name" value="PROTEIN_KINASE_DOM"/>
    <property type="match status" value="1"/>
</dbReference>
<keyword evidence="12 19" id="KW-0472">Membrane</keyword>
<dbReference type="InterPro" id="IPR017441">
    <property type="entry name" value="Protein_kinase_ATP_BS"/>
</dbReference>
<keyword evidence="5" id="KW-0808">Transferase</keyword>
<keyword evidence="10 18" id="KW-0067">ATP-binding</keyword>
<keyword evidence="11 19" id="KW-1133">Transmembrane helix</keyword>
<sequence>MVDSTTNVTVRTLTKGEAGGGQFLRRVTLDIYGILGQDVWNLNSTGGNTTWSPVWRSGKDYCKDVNGQCGINGICRLTSDNMPDCFCPPQFDFIDSNDHLQGCVPKSSPGQNCIASSNMSLLQNTSWLGGSDYSGFHGVNESGCRQACMEDCMCIVVTYADTVCMKKQLPLVDGRQDKDISIKAYVKVFDNFQAQRPYPPPLPHQQQRKESEEKRKTFVVIGISLLVGSSIVLAASFLMICFCLYGYKARSMGEQQKVVEGLAAYAYKEIDTATGSFRHELGRGAFGMVYKGTLPEGRAIAVKTLKTYLATEGEGEHAGEREFRTEMRVIGTSRHKNLVQLYAFCDEGSHRLLVYECMCNGSLDRALLHRKARTKLESPRASDTPY</sequence>
<accession>A0AA38F567</accession>
<keyword evidence="13" id="KW-1015">Disulfide bond</keyword>
<feature type="domain" description="Protein kinase" evidence="20">
    <location>
        <begin position="275"/>
        <end position="386"/>
    </location>
</feature>
<organism evidence="21 22">
    <name type="scientific">Taxus chinensis</name>
    <name type="common">Chinese yew</name>
    <name type="synonym">Taxus wallichiana var. chinensis</name>
    <dbReference type="NCBI Taxonomy" id="29808"/>
    <lineage>
        <taxon>Eukaryota</taxon>
        <taxon>Viridiplantae</taxon>
        <taxon>Streptophyta</taxon>
        <taxon>Embryophyta</taxon>
        <taxon>Tracheophyta</taxon>
        <taxon>Spermatophyta</taxon>
        <taxon>Pinopsida</taxon>
        <taxon>Pinidae</taxon>
        <taxon>Conifers II</taxon>
        <taxon>Cupressales</taxon>
        <taxon>Taxaceae</taxon>
        <taxon>Taxus</taxon>
    </lineage>
</organism>
<evidence type="ECO:0000256" key="3">
    <source>
        <dbReference type="ARBA" id="ARBA00022527"/>
    </source>
</evidence>
<evidence type="ECO:0000256" key="16">
    <source>
        <dbReference type="ARBA" id="ARBA00047899"/>
    </source>
</evidence>
<dbReference type="EC" id="2.7.11.1" evidence="2"/>
<dbReference type="SUPFAM" id="SSF56112">
    <property type="entry name" value="Protein kinase-like (PK-like)"/>
    <property type="match status" value="1"/>
</dbReference>
<evidence type="ECO:0000256" key="17">
    <source>
        <dbReference type="ARBA" id="ARBA00048679"/>
    </source>
</evidence>
<evidence type="ECO:0000256" key="13">
    <source>
        <dbReference type="ARBA" id="ARBA00023157"/>
    </source>
</evidence>
<comment type="catalytic activity">
    <reaction evidence="17">
        <text>L-seryl-[protein] + ATP = O-phospho-L-seryl-[protein] + ADP + H(+)</text>
        <dbReference type="Rhea" id="RHEA:17989"/>
        <dbReference type="Rhea" id="RHEA-COMP:9863"/>
        <dbReference type="Rhea" id="RHEA-COMP:11604"/>
        <dbReference type="ChEBI" id="CHEBI:15378"/>
        <dbReference type="ChEBI" id="CHEBI:29999"/>
        <dbReference type="ChEBI" id="CHEBI:30616"/>
        <dbReference type="ChEBI" id="CHEBI:83421"/>
        <dbReference type="ChEBI" id="CHEBI:456216"/>
        <dbReference type="EC" id="2.7.11.1"/>
    </reaction>
</comment>
<dbReference type="EMBL" id="JAHRHJ020003813">
    <property type="protein sequence ID" value="KAH9289586.1"/>
    <property type="molecule type" value="Genomic_DNA"/>
</dbReference>
<evidence type="ECO:0000256" key="7">
    <source>
        <dbReference type="ARBA" id="ARBA00022729"/>
    </source>
</evidence>
<reference evidence="21 22" key="1">
    <citation type="journal article" date="2021" name="Nat. Plants">
        <title>The Taxus genome provides insights into paclitaxel biosynthesis.</title>
        <authorList>
            <person name="Xiong X."/>
            <person name="Gou J."/>
            <person name="Liao Q."/>
            <person name="Li Y."/>
            <person name="Zhou Q."/>
            <person name="Bi G."/>
            <person name="Li C."/>
            <person name="Du R."/>
            <person name="Wang X."/>
            <person name="Sun T."/>
            <person name="Guo L."/>
            <person name="Liang H."/>
            <person name="Lu P."/>
            <person name="Wu Y."/>
            <person name="Zhang Z."/>
            <person name="Ro D.K."/>
            <person name="Shang Y."/>
            <person name="Huang S."/>
            <person name="Yan J."/>
        </authorList>
    </citation>
    <scope>NUCLEOTIDE SEQUENCE [LARGE SCALE GENOMIC DNA]</scope>
    <source>
        <strain evidence="21">Ta-2019</strain>
    </source>
</reference>
<dbReference type="PANTHER" id="PTHR47976:SF108">
    <property type="entry name" value="G-TYPE LECTIN S-RECEPTOR-LIKE SERINE_THREONINE-PROTEIN KINASE LECRK1"/>
    <property type="match status" value="1"/>
</dbReference>
<dbReference type="PANTHER" id="PTHR47976">
    <property type="entry name" value="G-TYPE LECTIN S-RECEPTOR-LIKE SERINE/THREONINE-PROTEIN KINASE SD2-5"/>
    <property type="match status" value="1"/>
</dbReference>
<proteinExistence type="predicted"/>
<dbReference type="OMA" id="CREQCLN"/>
<dbReference type="GO" id="GO:0016020">
    <property type="term" value="C:membrane"/>
    <property type="evidence" value="ECO:0007669"/>
    <property type="project" value="UniProtKB-SubCell"/>
</dbReference>
<evidence type="ECO:0000259" key="20">
    <source>
        <dbReference type="PROSITE" id="PS50011"/>
    </source>
</evidence>
<evidence type="ECO:0000256" key="1">
    <source>
        <dbReference type="ARBA" id="ARBA00004479"/>
    </source>
</evidence>
<name>A0AA38F567_TAXCH</name>
<keyword evidence="14" id="KW-0675">Receptor</keyword>
<dbReference type="Gene3D" id="3.30.200.20">
    <property type="entry name" value="Phosphorylase Kinase, domain 1"/>
    <property type="match status" value="1"/>
</dbReference>
<gene>
    <name evidence="21" type="ORF">KI387_033703</name>
</gene>
<keyword evidence="15" id="KW-0325">Glycoprotein</keyword>
<evidence type="ECO:0000313" key="21">
    <source>
        <dbReference type="EMBL" id="KAH9289586.1"/>
    </source>
</evidence>
<dbReference type="GO" id="GO:0005524">
    <property type="term" value="F:ATP binding"/>
    <property type="evidence" value="ECO:0007669"/>
    <property type="project" value="UniProtKB-UniRule"/>
</dbReference>
<evidence type="ECO:0000256" key="19">
    <source>
        <dbReference type="SAM" id="Phobius"/>
    </source>
</evidence>
<evidence type="ECO:0000256" key="5">
    <source>
        <dbReference type="ARBA" id="ARBA00022679"/>
    </source>
</evidence>
<feature type="transmembrane region" description="Helical" evidence="19">
    <location>
        <begin position="218"/>
        <end position="247"/>
    </location>
</feature>
<dbReference type="InterPro" id="IPR011009">
    <property type="entry name" value="Kinase-like_dom_sf"/>
</dbReference>
<evidence type="ECO:0000256" key="6">
    <source>
        <dbReference type="ARBA" id="ARBA00022692"/>
    </source>
</evidence>
<feature type="binding site" evidence="18">
    <location>
        <position position="303"/>
    </location>
    <ligand>
        <name>ATP</name>
        <dbReference type="ChEBI" id="CHEBI:30616"/>
    </ligand>
</feature>
<comment type="catalytic activity">
    <reaction evidence="16">
        <text>L-threonyl-[protein] + ATP = O-phospho-L-threonyl-[protein] + ADP + H(+)</text>
        <dbReference type="Rhea" id="RHEA:46608"/>
        <dbReference type="Rhea" id="RHEA-COMP:11060"/>
        <dbReference type="Rhea" id="RHEA-COMP:11605"/>
        <dbReference type="ChEBI" id="CHEBI:15378"/>
        <dbReference type="ChEBI" id="CHEBI:30013"/>
        <dbReference type="ChEBI" id="CHEBI:30616"/>
        <dbReference type="ChEBI" id="CHEBI:61977"/>
        <dbReference type="ChEBI" id="CHEBI:456216"/>
        <dbReference type="EC" id="2.7.11.1"/>
    </reaction>
</comment>
<evidence type="ECO:0000256" key="8">
    <source>
        <dbReference type="ARBA" id="ARBA00022741"/>
    </source>
</evidence>
<evidence type="ECO:0000256" key="15">
    <source>
        <dbReference type="ARBA" id="ARBA00023180"/>
    </source>
</evidence>
<evidence type="ECO:0000256" key="14">
    <source>
        <dbReference type="ARBA" id="ARBA00023170"/>
    </source>
</evidence>
<dbReference type="GO" id="GO:0004674">
    <property type="term" value="F:protein serine/threonine kinase activity"/>
    <property type="evidence" value="ECO:0007669"/>
    <property type="project" value="UniProtKB-KW"/>
</dbReference>
<comment type="subcellular location">
    <subcellularLocation>
        <location evidence="1">Membrane</location>
        <topology evidence="1">Single-pass type I membrane protein</topology>
    </subcellularLocation>
</comment>
<keyword evidence="4" id="KW-0245">EGF-like domain</keyword>
<dbReference type="AlphaFoldDB" id="A0AA38F567"/>
<dbReference type="InterPro" id="IPR051343">
    <property type="entry name" value="G-type_lectin_kinases/EP1-like"/>
</dbReference>
<evidence type="ECO:0000256" key="12">
    <source>
        <dbReference type="ARBA" id="ARBA00023136"/>
    </source>
</evidence>
<comment type="caution">
    <text evidence="21">The sequence shown here is derived from an EMBL/GenBank/DDBJ whole genome shotgun (WGS) entry which is preliminary data.</text>
</comment>
<evidence type="ECO:0000256" key="9">
    <source>
        <dbReference type="ARBA" id="ARBA00022777"/>
    </source>
</evidence>
<dbReference type="FunFam" id="3.30.200.20:FF:000059">
    <property type="entry name" value="S-receptor-like serine/threonine-protein kinase"/>
    <property type="match status" value="1"/>
</dbReference>
<dbReference type="InterPro" id="IPR001245">
    <property type="entry name" value="Ser-Thr/Tyr_kinase_cat_dom"/>
</dbReference>